<proteinExistence type="inferred from homology"/>
<name>A0A8J2SWQ2_9STRA</name>
<comment type="caution">
    <text evidence="8">The sequence shown here is derived from an EMBL/GenBank/DDBJ whole genome shotgun (WGS) entry which is preliminary data.</text>
</comment>
<keyword evidence="6" id="KW-0175">Coiled coil</keyword>
<accession>A0A8J2SWQ2</accession>
<dbReference type="PANTHER" id="PTHR14440">
    <property type="entry name" value="DNA-DIRECTED RNA POLYMERASE I SUBUNIT RPA49"/>
    <property type="match status" value="1"/>
</dbReference>
<dbReference type="Proteomes" id="UP000789595">
    <property type="component" value="Unassembled WGS sequence"/>
</dbReference>
<dbReference type="GO" id="GO:0003677">
    <property type="term" value="F:DNA binding"/>
    <property type="evidence" value="ECO:0007669"/>
    <property type="project" value="InterPro"/>
</dbReference>
<evidence type="ECO:0000256" key="6">
    <source>
        <dbReference type="SAM" id="Coils"/>
    </source>
</evidence>
<evidence type="ECO:0000256" key="2">
    <source>
        <dbReference type="ARBA" id="ARBA00009430"/>
    </source>
</evidence>
<keyword evidence="9" id="KW-1185">Reference proteome</keyword>
<evidence type="ECO:0000313" key="9">
    <source>
        <dbReference type="Proteomes" id="UP000789595"/>
    </source>
</evidence>
<comment type="subcellular location">
    <subcellularLocation>
        <location evidence="1">Nucleus</location>
        <location evidence="1">Nucleolus</location>
    </subcellularLocation>
</comment>
<dbReference type="GO" id="GO:0000428">
    <property type="term" value="C:DNA-directed RNA polymerase complex"/>
    <property type="evidence" value="ECO:0007669"/>
    <property type="project" value="UniProtKB-KW"/>
</dbReference>
<evidence type="ECO:0000313" key="8">
    <source>
        <dbReference type="EMBL" id="CAH0377992.1"/>
    </source>
</evidence>
<evidence type="ECO:0000256" key="5">
    <source>
        <dbReference type="ARBA" id="ARBA00023242"/>
    </source>
</evidence>
<reference evidence="8" key="1">
    <citation type="submission" date="2021-11" db="EMBL/GenBank/DDBJ databases">
        <authorList>
            <consortium name="Genoscope - CEA"/>
            <person name="William W."/>
        </authorList>
    </citation>
    <scope>NUCLEOTIDE SEQUENCE</scope>
</reference>
<dbReference type="Pfam" id="PF06870">
    <property type="entry name" value="RNA_pol_I_A49"/>
    <property type="match status" value="1"/>
</dbReference>
<feature type="coiled-coil region" evidence="6">
    <location>
        <begin position="143"/>
        <end position="170"/>
    </location>
</feature>
<protein>
    <submittedName>
        <fullName evidence="8">Uncharacterized protein</fullName>
    </submittedName>
</protein>
<comment type="similarity">
    <text evidence="2">Belongs to the eukaryotic RPA49/POLR1E RNA polymerase subunit family.</text>
</comment>
<dbReference type="GO" id="GO:0005730">
    <property type="term" value="C:nucleolus"/>
    <property type="evidence" value="ECO:0007669"/>
    <property type="project" value="UniProtKB-SubCell"/>
</dbReference>
<feature type="region of interest" description="Disordered" evidence="7">
    <location>
        <begin position="342"/>
        <end position="370"/>
    </location>
</feature>
<evidence type="ECO:0000256" key="3">
    <source>
        <dbReference type="ARBA" id="ARBA00022478"/>
    </source>
</evidence>
<evidence type="ECO:0000256" key="4">
    <source>
        <dbReference type="ARBA" id="ARBA00023163"/>
    </source>
</evidence>
<dbReference type="EMBL" id="CAKKNE010000005">
    <property type="protein sequence ID" value="CAH0377992.1"/>
    <property type="molecule type" value="Genomic_DNA"/>
</dbReference>
<keyword evidence="3" id="KW-0240">DNA-directed RNA polymerase</keyword>
<sequence length="370" mass="40328">MADQATAHALDGTHRVIRCPLNLDHVQHVDLAVNDEGELEGQSNVMKYTCKKLEPPKDDPHARWAVGVYDKTTGRVDFKYADEFDMYADPLQAKAPETGSALPEGDWLDKKIAIADAFQTPKAQRQLRQRAANRVAPEATFGGADLSSTVKELEEKASQQQAEEEKSGLEVVSTTFDNAFAAHGSSLDAQKRALQALASERGRDSWVPEAWPVFIVSQLKDADEAQTRDLLLARHLLEFRSLDQKGTCRVVAVARERQMPEAVLGAILETYAQASKTAAGSYRYDCRAAPLQDALTVAVLFALLRAGGGRLRVEDAARALRATVKRCTALLKARLGCAVSAKRKRGQPHETTARLPGVVEDEEEAAAGGD</sequence>
<organism evidence="8 9">
    <name type="scientific">Pelagomonas calceolata</name>
    <dbReference type="NCBI Taxonomy" id="35677"/>
    <lineage>
        <taxon>Eukaryota</taxon>
        <taxon>Sar</taxon>
        <taxon>Stramenopiles</taxon>
        <taxon>Ochrophyta</taxon>
        <taxon>Pelagophyceae</taxon>
        <taxon>Pelagomonadales</taxon>
        <taxon>Pelagomonadaceae</taxon>
        <taxon>Pelagomonas</taxon>
    </lineage>
</organism>
<evidence type="ECO:0000256" key="7">
    <source>
        <dbReference type="SAM" id="MobiDB-lite"/>
    </source>
</evidence>
<keyword evidence="5" id="KW-0539">Nucleus</keyword>
<dbReference type="AlphaFoldDB" id="A0A8J2SWQ2"/>
<gene>
    <name evidence="8" type="ORF">PECAL_5P25100</name>
</gene>
<dbReference type="InterPro" id="IPR009668">
    <property type="entry name" value="RNA_pol-assoc_fac_A49-like"/>
</dbReference>
<keyword evidence="4" id="KW-0804">Transcription</keyword>
<dbReference type="GO" id="GO:0006351">
    <property type="term" value="P:DNA-templated transcription"/>
    <property type="evidence" value="ECO:0007669"/>
    <property type="project" value="InterPro"/>
</dbReference>
<evidence type="ECO:0000256" key="1">
    <source>
        <dbReference type="ARBA" id="ARBA00004604"/>
    </source>
</evidence>
<feature type="compositionally biased region" description="Acidic residues" evidence="7">
    <location>
        <begin position="359"/>
        <end position="370"/>
    </location>
</feature>